<dbReference type="InterPro" id="IPR027417">
    <property type="entry name" value="P-loop_NTPase"/>
</dbReference>
<dbReference type="Gene3D" id="3.40.50.300">
    <property type="entry name" value="P-loop containing nucleotide triphosphate hydrolases"/>
    <property type="match status" value="1"/>
</dbReference>
<dbReference type="PANTHER" id="PTHR23117:SF13">
    <property type="entry name" value="GUANYLATE KINASE"/>
    <property type="match status" value="1"/>
</dbReference>
<dbReference type="PROSITE" id="PS00856">
    <property type="entry name" value="GUANYLATE_KINASE_1"/>
    <property type="match status" value="1"/>
</dbReference>
<gene>
    <name evidence="7" type="ORF">ACFYKX_11380</name>
</gene>
<proteinExistence type="inferred from homology"/>
<protein>
    <submittedName>
        <fullName evidence="7">Guanylate kinase</fullName>
    </submittedName>
</protein>
<reference evidence="7 8" key="1">
    <citation type="submission" date="2024-08" db="EMBL/GenBank/DDBJ databases">
        <title>Two novel Cytobacillus novel species.</title>
        <authorList>
            <person name="Liu G."/>
        </authorList>
    </citation>
    <scope>NUCLEOTIDE SEQUENCE [LARGE SCALE GENOMIC DNA]</scope>
    <source>
        <strain evidence="7 8">FJAT-54145</strain>
    </source>
</reference>
<name>A0ABW6KC85_9BACI</name>
<dbReference type="RefSeq" id="WP_389361102.1">
    <property type="nucleotide sequence ID" value="NZ_JBIACK010000004.1"/>
</dbReference>
<keyword evidence="3" id="KW-0808">Transferase</keyword>
<sequence>MGKVVVLTGPSTSGKSSILTRLGLKSIVTSTTRTMRPGEQQGIDYHFHTLEEFDDLVEQGEMPERTVYAGVKYGILKRVLDVVKEDKEDYAVILDVVGLEFLRDYLGKDRVLGLFVGVSPATIEKRLEERGTAREERQRRIKQAAEKELSLSYRAHCDVEVWNEHRSLEETTDDIRGLIRNHGFVLPE</sequence>
<evidence type="ECO:0000256" key="2">
    <source>
        <dbReference type="ARBA" id="ARBA00005790"/>
    </source>
</evidence>
<evidence type="ECO:0000256" key="5">
    <source>
        <dbReference type="ARBA" id="ARBA00048594"/>
    </source>
</evidence>
<dbReference type="InterPro" id="IPR008145">
    <property type="entry name" value="GK/Ca_channel_bsu"/>
</dbReference>
<dbReference type="GO" id="GO:0016301">
    <property type="term" value="F:kinase activity"/>
    <property type="evidence" value="ECO:0007669"/>
    <property type="project" value="UniProtKB-KW"/>
</dbReference>
<dbReference type="EMBL" id="JBIACK010000004">
    <property type="protein sequence ID" value="MFE8701197.1"/>
    <property type="molecule type" value="Genomic_DNA"/>
</dbReference>
<evidence type="ECO:0000313" key="8">
    <source>
        <dbReference type="Proteomes" id="UP001601059"/>
    </source>
</evidence>
<comment type="caution">
    <text evidence="7">The sequence shown here is derived from an EMBL/GenBank/DDBJ whole genome shotgun (WGS) entry which is preliminary data.</text>
</comment>
<dbReference type="PANTHER" id="PTHR23117">
    <property type="entry name" value="GUANYLATE KINASE-RELATED"/>
    <property type="match status" value="1"/>
</dbReference>
<dbReference type="Proteomes" id="UP001601059">
    <property type="component" value="Unassembled WGS sequence"/>
</dbReference>
<evidence type="ECO:0000313" key="7">
    <source>
        <dbReference type="EMBL" id="MFE8701197.1"/>
    </source>
</evidence>
<comment type="function">
    <text evidence="1">Essential for recycling GMP and indirectly, cGMP.</text>
</comment>
<dbReference type="SMART" id="SM00072">
    <property type="entry name" value="GuKc"/>
    <property type="match status" value="1"/>
</dbReference>
<evidence type="ECO:0000256" key="3">
    <source>
        <dbReference type="ARBA" id="ARBA00022679"/>
    </source>
</evidence>
<evidence type="ECO:0000259" key="6">
    <source>
        <dbReference type="PROSITE" id="PS50052"/>
    </source>
</evidence>
<organism evidence="7 8">
    <name type="scientific">Cytobacillus spartinae</name>
    <dbReference type="NCBI Taxonomy" id="3299023"/>
    <lineage>
        <taxon>Bacteria</taxon>
        <taxon>Bacillati</taxon>
        <taxon>Bacillota</taxon>
        <taxon>Bacilli</taxon>
        <taxon>Bacillales</taxon>
        <taxon>Bacillaceae</taxon>
        <taxon>Cytobacillus</taxon>
    </lineage>
</organism>
<dbReference type="Pfam" id="PF00625">
    <property type="entry name" value="Guanylate_kin"/>
    <property type="match status" value="1"/>
</dbReference>
<evidence type="ECO:0000256" key="4">
    <source>
        <dbReference type="ARBA" id="ARBA00022777"/>
    </source>
</evidence>
<keyword evidence="8" id="KW-1185">Reference proteome</keyword>
<comment type="similarity">
    <text evidence="2">Belongs to the guanylate kinase family.</text>
</comment>
<feature type="domain" description="Guanylate kinase-like" evidence="6">
    <location>
        <begin position="2"/>
        <end position="180"/>
    </location>
</feature>
<comment type="catalytic activity">
    <reaction evidence="5">
        <text>GMP + ATP = GDP + ADP</text>
        <dbReference type="Rhea" id="RHEA:20780"/>
        <dbReference type="ChEBI" id="CHEBI:30616"/>
        <dbReference type="ChEBI" id="CHEBI:58115"/>
        <dbReference type="ChEBI" id="CHEBI:58189"/>
        <dbReference type="ChEBI" id="CHEBI:456216"/>
        <dbReference type="EC" id="2.7.4.8"/>
    </reaction>
</comment>
<dbReference type="PROSITE" id="PS50052">
    <property type="entry name" value="GUANYLATE_KINASE_2"/>
    <property type="match status" value="1"/>
</dbReference>
<keyword evidence="4 7" id="KW-0418">Kinase</keyword>
<dbReference type="InterPro" id="IPR020590">
    <property type="entry name" value="Guanylate_kinase_CS"/>
</dbReference>
<dbReference type="SUPFAM" id="SSF52540">
    <property type="entry name" value="P-loop containing nucleoside triphosphate hydrolases"/>
    <property type="match status" value="1"/>
</dbReference>
<evidence type="ECO:0000256" key="1">
    <source>
        <dbReference type="ARBA" id="ARBA00003531"/>
    </source>
</evidence>
<dbReference type="InterPro" id="IPR008144">
    <property type="entry name" value="Guanylate_kin-like_dom"/>
</dbReference>
<accession>A0ABW6KC85</accession>